<name>A0A502EXZ5_9FLAO</name>
<evidence type="ECO:0000313" key="2">
    <source>
        <dbReference type="Proteomes" id="UP000319700"/>
    </source>
</evidence>
<accession>A0A502EXZ5</accession>
<organism evidence="1 2">
    <name type="scientific">Flavobacterium pectinovorum</name>
    <dbReference type="NCBI Taxonomy" id="29533"/>
    <lineage>
        <taxon>Bacteria</taxon>
        <taxon>Pseudomonadati</taxon>
        <taxon>Bacteroidota</taxon>
        <taxon>Flavobacteriia</taxon>
        <taxon>Flavobacteriales</taxon>
        <taxon>Flavobacteriaceae</taxon>
        <taxon>Flavobacterium</taxon>
    </lineage>
</organism>
<reference evidence="1 2" key="1">
    <citation type="journal article" date="2019" name="Environ. Microbiol.">
        <title>Species interactions and distinct microbial communities in high Arctic permafrost affected cryosols are associated with the CH4 and CO2 gas fluxes.</title>
        <authorList>
            <person name="Altshuler I."/>
            <person name="Hamel J."/>
            <person name="Turney S."/>
            <person name="Magnuson E."/>
            <person name="Levesque R."/>
            <person name="Greer C."/>
            <person name="Whyte L.G."/>
        </authorList>
    </citation>
    <scope>NUCLEOTIDE SEQUENCE [LARGE SCALE GENOMIC DNA]</scope>
    <source>
        <strain evidence="1 2">42</strain>
    </source>
</reference>
<sequence length="288" mass="33854">MVLINKSGIIQLENKPFKIIKTMKLYALKADFGTYMNRTQSVDPLDNLPFSGENYNDNEDFTATINKLHFRLERDVYEKKMTSDFLYEAIDFYNGPLILKPNQARTLRFYTISPKLKELLEKLNLPKHRFYPITLDIDAGKDLPYYILQIDIFMIPYVDFNKSNVYGLNVETEELTFFKTGEIKDSDELFNLREKELFSRFQSQYFTLELDWVYMAPSFLISEKSKQLFEDNNIVGMEITPFYEVESDYDEPNDLGYLNKFGGREIIINGKSTMDGLDINDFPRADKE</sequence>
<comment type="caution">
    <text evidence="1">The sequence shown here is derived from an EMBL/GenBank/DDBJ whole genome shotgun (WGS) entry which is preliminary data.</text>
</comment>
<dbReference type="Proteomes" id="UP000319700">
    <property type="component" value="Unassembled WGS sequence"/>
</dbReference>
<dbReference type="AlphaFoldDB" id="A0A502EXZ5"/>
<gene>
    <name evidence="1" type="ORF">EAH81_06620</name>
</gene>
<evidence type="ECO:0000313" key="1">
    <source>
        <dbReference type="EMBL" id="TPG41992.1"/>
    </source>
</evidence>
<protein>
    <submittedName>
        <fullName evidence="1">Uncharacterized protein</fullName>
    </submittedName>
</protein>
<dbReference type="EMBL" id="RCZH01000004">
    <property type="protein sequence ID" value="TPG41992.1"/>
    <property type="molecule type" value="Genomic_DNA"/>
</dbReference>
<keyword evidence="2" id="KW-1185">Reference proteome</keyword>
<proteinExistence type="predicted"/>